<dbReference type="AlphaFoldDB" id="A0A6J2YI07"/>
<dbReference type="SUPFAM" id="SSF51445">
    <property type="entry name" value="(Trans)glycosidases"/>
    <property type="match status" value="1"/>
</dbReference>
<dbReference type="Proteomes" id="UP000504635">
    <property type="component" value="Unplaced"/>
</dbReference>
<feature type="disulfide bond" evidence="9">
    <location>
        <begin position="528"/>
        <end position="546"/>
    </location>
</feature>
<protein>
    <recommendedName>
        <fullName evidence="7">Beta-hexosaminidase</fullName>
        <ecNumber evidence="7">3.2.1.52</ecNumber>
    </recommendedName>
</protein>
<evidence type="ECO:0000256" key="7">
    <source>
        <dbReference type="PIRNR" id="PIRNR001093"/>
    </source>
</evidence>
<keyword evidence="3 10" id="KW-0732">Signal</keyword>
<dbReference type="GO" id="GO:0030203">
    <property type="term" value="P:glycosaminoglycan metabolic process"/>
    <property type="evidence" value="ECO:0007669"/>
    <property type="project" value="TreeGrafter"/>
</dbReference>
<organism evidence="13 14">
    <name type="scientific">Sitophilus oryzae</name>
    <name type="common">Rice weevil</name>
    <name type="synonym">Curculio oryzae</name>
    <dbReference type="NCBI Taxonomy" id="7048"/>
    <lineage>
        <taxon>Eukaryota</taxon>
        <taxon>Metazoa</taxon>
        <taxon>Ecdysozoa</taxon>
        <taxon>Arthropoda</taxon>
        <taxon>Hexapoda</taxon>
        <taxon>Insecta</taxon>
        <taxon>Pterygota</taxon>
        <taxon>Neoptera</taxon>
        <taxon>Endopterygota</taxon>
        <taxon>Coleoptera</taxon>
        <taxon>Polyphaga</taxon>
        <taxon>Cucujiformia</taxon>
        <taxon>Curculionidae</taxon>
        <taxon>Dryophthorinae</taxon>
        <taxon>Sitophilus</taxon>
    </lineage>
</organism>
<dbReference type="GO" id="GO:0004563">
    <property type="term" value="F:beta-N-acetylhexosaminidase activity"/>
    <property type="evidence" value="ECO:0007669"/>
    <property type="project" value="UniProtKB-EC"/>
</dbReference>
<dbReference type="InterPro" id="IPR029018">
    <property type="entry name" value="Hex-like_dom2"/>
</dbReference>
<feature type="domain" description="Beta-hexosaminidase eukaryotic type N-terminal" evidence="12">
    <location>
        <begin position="35"/>
        <end position="164"/>
    </location>
</feature>
<evidence type="ECO:0000259" key="12">
    <source>
        <dbReference type="Pfam" id="PF14845"/>
    </source>
</evidence>
<feature type="active site" description="Proton donor" evidence="8">
    <location>
        <position position="343"/>
    </location>
</feature>
<keyword evidence="4 7" id="KW-0378">Hydrolase</keyword>
<dbReference type="EC" id="3.2.1.52" evidence="7"/>
<feature type="disulfide bond" evidence="9">
    <location>
        <begin position="67"/>
        <end position="121"/>
    </location>
</feature>
<dbReference type="PANTHER" id="PTHR22600:SF21">
    <property type="entry name" value="BETA-HEXOSAMINIDASE A"/>
    <property type="match status" value="1"/>
</dbReference>
<evidence type="ECO:0000259" key="11">
    <source>
        <dbReference type="Pfam" id="PF00728"/>
    </source>
</evidence>
<dbReference type="RefSeq" id="XP_030762520.1">
    <property type="nucleotide sequence ID" value="XM_030906660.1"/>
</dbReference>
<dbReference type="InterPro" id="IPR015883">
    <property type="entry name" value="Glyco_hydro_20_cat"/>
</dbReference>
<reference evidence="14" key="1">
    <citation type="submission" date="2025-08" db="UniProtKB">
        <authorList>
            <consortium name="RefSeq"/>
        </authorList>
    </citation>
    <scope>IDENTIFICATION</scope>
    <source>
        <tissue evidence="14">Gonads</tissue>
    </source>
</reference>
<dbReference type="PANTHER" id="PTHR22600">
    <property type="entry name" value="BETA-HEXOSAMINIDASE"/>
    <property type="match status" value="1"/>
</dbReference>
<evidence type="ECO:0000256" key="2">
    <source>
        <dbReference type="ARBA" id="ARBA00006285"/>
    </source>
</evidence>
<gene>
    <name evidence="14" type="primary">LOC115887275</name>
</gene>
<dbReference type="GeneID" id="115887275"/>
<accession>A0A6J2YI07</accession>
<dbReference type="KEGG" id="soy:115887275"/>
<keyword evidence="9" id="KW-1015">Disulfide bond</keyword>
<evidence type="ECO:0000256" key="4">
    <source>
        <dbReference type="ARBA" id="ARBA00022801"/>
    </source>
</evidence>
<evidence type="ECO:0000256" key="8">
    <source>
        <dbReference type="PIRSR" id="PIRSR001093-1"/>
    </source>
</evidence>
<dbReference type="InParanoid" id="A0A6J2YI07"/>
<evidence type="ECO:0000256" key="9">
    <source>
        <dbReference type="PIRSR" id="PIRSR001093-2"/>
    </source>
</evidence>
<evidence type="ECO:0000256" key="10">
    <source>
        <dbReference type="SAM" id="SignalP"/>
    </source>
</evidence>
<proteinExistence type="inferred from homology"/>
<keyword evidence="6 7" id="KW-0326">Glycosidase</keyword>
<evidence type="ECO:0000256" key="1">
    <source>
        <dbReference type="ARBA" id="ARBA00001231"/>
    </source>
</evidence>
<evidence type="ECO:0000256" key="6">
    <source>
        <dbReference type="ARBA" id="ARBA00023295"/>
    </source>
</evidence>
<dbReference type="Pfam" id="PF14845">
    <property type="entry name" value="Glycohydro_20b2"/>
    <property type="match status" value="1"/>
</dbReference>
<dbReference type="InterPro" id="IPR017853">
    <property type="entry name" value="GH"/>
</dbReference>
<dbReference type="Gene3D" id="3.30.379.10">
    <property type="entry name" value="Chitobiase/beta-hexosaminidase domain 2-like"/>
    <property type="match status" value="1"/>
</dbReference>
<evidence type="ECO:0000256" key="5">
    <source>
        <dbReference type="ARBA" id="ARBA00023180"/>
    </source>
</evidence>
<dbReference type="FunFam" id="3.20.20.80:FF:000063">
    <property type="entry name" value="Beta-hexosaminidase"/>
    <property type="match status" value="1"/>
</dbReference>
<feature type="signal peptide" evidence="10">
    <location>
        <begin position="1"/>
        <end position="19"/>
    </location>
</feature>
<dbReference type="InterPro" id="IPR029019">
    <property type="entry name" value="HEX_eukaryotic_N"/>
</dbReference>
<evidence type="ECO:0000313" key="13">
    <source>
        <dbReference type="Proteomes" id="UP000504635"/>
    </source>
</evidence>
<feature type="disulfide bond" evidence="9">
    <location>
        <begin position="299"/>
        <end position="348"/>
    </location>
</feature>
<dbReference type="GO" id="GO:0006689">
    <property type="term" value="P:ganglioside catabolic process"/>
    <property type="evidence" value="ECO:0007669"/>
    <property type="project" value="TreeGrafter"/>
</dbReference>
<comment type="similarity">
    <text evidence="2 7">Belongs to the glycosyl hydrolase 20 family.</text>
</comment>
<feature type="domain" description="Glycoside hydrolase family 20 catalytic" evidence="11">
    <location>
        <begin position="189"/>
        <end position="506"/>
    </location>
</feature>
<comment type="catalytic activity">
    <reaction evidence="1 7">
        <text>Hydrolysis of terminal non-reducing N-acetyl-D-hexosamine residues in N-acetyl-beta-D-hexosaminides.</text>
        <dbReference type="EC" id="3.2.1.52"/>
    </reaction>
</comment>
<dbReference type="CDD" id="cd06562">
    <property type="entry name" value="GH20_HexA_HexB-like"/>
    <property type="match status" value="1"/>
</dbReference>
<feature type="chain" id="PRO_5027045442" description="Beta-hexosaminidase" evidence="10">
    <location>
        <begin position="20"/>
        <end position="547"/>
    </location>
</feature>
<dbReference type="SUPFAM" id="SSF55545">
    <property type="entry name" value="beta-N-acetylhexosaminidase-like domain"/>
    <property type="match status" value="1"/>
</dbReference>
<keyword evidence="13" id="KW-1185">Reference proteome</keyword>
<dbReference type="GO" id="GO:0016020">
    <property type="term" value="C:membrane"/>
    <property type="evidence" value="ECO:0007669"/>
    <property type="project" value="TreeGrafter"/>
</dbReference>
<dbReference type="Pfam" id="PF00728">
    <property type="entry name" value="Glyco_hydro_20"/>
    <property type="match status" value="1"/>
</dbReference>
<dbReference type="InterPro" id="IPR025705">
    <property type="entry name" value="Beta_hexosaminidase_sua/sub"/>
</dbReference>
<dbReference type="GO" id="GO:0005975">
    <property type="term" value="P:carbohydrate metabolic process"/>
    <property type="evidence" value="ECO:0007669"/>
    <property type="project" value="InterPro"/>
</dbReference>
<evidence type="ECO:0000256" key="3">
    <source>
        <dbReference type="ARBA" id="ARBA00022729"/>
    </source>
</evidence>
<dbReference type="Gene3D" id="3.20.20.80">
    <property type="entry name" value="Glycosidases"/>
    <property type="match status" value="1"/>
</dbReference>
<keyword evidence="5" id="KW-0325">Glycoprotein</keyword>
<dbReference type="PIRSF" id="PIRSF001093">
    <property type="entry name" value="B-hxosamndse_ab_euk"/>
    <property type="match status" value="1"/>
</dbReference>
<name>A0A6J2YI07_SITOR</name>
<dbReference type="OrthoDB" id="428480at2759"/>
<evidence type="ECO:0000313" key="14">
    <source>
        <dbReference type="RefSeq" id="XP_030762520.1"/>
    </source>
</evidence>
<dbReference type="PRINTS" id="PR00738">
    <property type="entry name" value="GLHYDRLASE20"/>
</dbReference>
<dbReference type="GO" id="GO:0005764">
    <property type="term" value="C:lysosome"/>
    <property type="evidence" value="ECO:0007669"/>
    <property type="project" value="TreeGrafter"/>
</dbReference>
<sequence>MKVLISVAVALIFTECVDCYIVNPGPLYVATKGEIWPKPQDQVKSEDYFVITPENFTFLLAENSGNCLILQNAFERYFKILQQNTISQATVRRLKSFRANLTEGSNLGLITNITVNLNGECSDNDYPSLDINETYILNVTLSAVQLASSSIWGILRGLESFSQLLYLGSDGYTVRIRLNSTDIYDYPRYKHRGLLLDTSRHFIPLKQIYQIIDALEYNKMNVFHWHLVDDQSFPFVSQKFPELSQYGAYDPELYVYNTTDVQAVIEYARQRGIRVMPEIDTPGHTRSWGASHPEILTDCSAVQSGALGPLDPTKTETYTFLNDLLSEVRGVFKDAYIHLGGDEVGFECWENNEDIVKYMASNNISTYEDLESYYIQKIINSANSLKFNSIVWEEVFVNGVTLPNDTIVHVWRDYGNFKWVETMKSVTESNKPALLSACWYLDHLQTGGDWQGFYECDPTNFGGNEEEQNLVLGGEACMWTEVVNEYNVVQRIWPRASAPAEKLWSAYVDVSDGFDYTLTAQRLEEHVCRMNRRGIPAQPPNAAGYCL</sequence>